<evidence type="ECO:0000313" key="1">
    <source>
        <dbReference type="EMBL" id="AKC62878.1"/>
    </source>
</evidence>
<reference evidence="1 2" key="1">
    <citation type="journal article" date="2015" name="PLoS ONE">
        <title>A universal mariner transposon system for forward genetic studies in the genus clostridium.</title>
        <authorList>
            <person name="Zhang Y."/>
            <person name="Grosse-Honebrink A."/>
            <person name="Minton N.P."/>
        </authorList>
    </citation>
    <scope>NUCLEOTIDE SEQUENCE [LARGE SCALE GENOMIC DNA]</scope>
    <source>
        <strain evidence="1 2">NCIMB 10696</strain>
    </source>
</reference>
<dbReference type="Pfam" id="PF13365">
    <property type="entry name" value="Trypsin_2"/>
    <property type="match status" value="1"/>
</dbReference>
<dbReference type="InterPro" id="IPR027417">
    <property type="entry name" value="P-loop_NTPase"/>
</dbReference>
<proteinExistence type="predicted"/>
<name>A0A7U4LNB6_CLOSG</name>
<dbReference type="RefSeq" id="WP_033059836.1">
    <property type="nucleotide sequence ID" value="NZ_CP009225.1"/>
</dbReference>
<dbReference type="EMBL" id="CP009225">
    <property type="protein sequence ID" value="AKC62878.1"/>
    <property type="molecule type" value="Genomic_DNA"/>
</dbReference>
<dbReference type="Gene3D" id="2.40.10.10">
    <property type="entry name" value="Trypsin-like serine proteases"/>
    <property type="match status" value="1"/>
</dbReference>
<dbReference type="InterPro" id="IPR009003">
    <property type="entry name" value="Peptidase_S1_PA"/>
</dbReference>
<dbReference type="KEGG" id="cld:CLSPO_c21580"/>
<protein>
    <submittedName>
        <fullName evidence="1">DNA replication initiation protein</fullName>
    </submittedName>
</protein>
<evidence type="ECO:0000313" key="2">
    <source>
        <dbReference type="Proteomes" id="UP000033052"/>
    </source>
</evidence>
<gene>
    <name evidence="1" type="ORF">CLSPO_c21580</name>
</gene>
<dbReference type="GeneID" id="92938852"/>
<dbReference type="SUPFAM" id="SSF52540">
    <property type="entry name" value="P-loop containing nucleoside triphosphate hydrolases"/>
    <property type="match status" value="1"/>
</dbReference>
<accession>A0A7U4LNB6</accession>
<dbReference type="Proteomes" id="UP000033052">
    <property type="component" value="Chromosome"/>
</dbReference>
<sequence>MDIEKIDKILFQIVVRIEGEDVGTGFYIDENLILTADHVISKDRTKGKNINIIRDTKGLDVTLASVLDYDEALDIALLKVNKAVKVKLPLDIINIKEENKWRTYTCFQPLDGTGNDFEKDMIKGEVYQVEPFSDSIYDIHLSGVYLKGQPFYGGYVGCSGSPIIINGSIVGVVVKEEQSQRDTPLKAISFSRIKDFFMRNNITFNEKKEENTSDISFRTIFQKVVSKDRAEEYNMLPSINLLYDQYDNISCIVIPENIAMRSKLVGEIIRECHDYDVLNLYGLVSSGKSVLAGLIVNEMNKYQLYVDLAGVNVNSIDKFINDVMKGILESKNMYNASELIIEQICKIININGVMILDNFPLIKRGDKLFHFINTLLGTCKKYGMKVIIISTKDIKHLRYESNMININYRESEPLTKDDIAEILRGYNLKYNDAQVDLFYSVTNGNVSLVYSLFYYLNNNKWNFMDKFSEIVTKQYAMDIRDDLQYKIMDLIDDREAKELLYRIALIDFPYGREYVETIAEIEPEIVFISEKLTMLEGWILKNGQLYSNMPLLEEIAEKNLNSKTIISTHKKIVKKLIEENRCLDYNGFFRVFTHLNKAKEYNKAGLLLVDAIQELNNSEVDQDYWHILSIWGELDPPSEMDIEVVLYIRVVQIKCGDKFNINNKSLFNKLDDCINKIIEEGKQKYLSVLFLIVISFCISKPLISLKYLDIIFKYVDSDTMNRITYDLTEVKVEQILYMCCGKIKNVEEMGLFFRIYDKLNEKQLENLNLFEYVYDATSAMCNNIWMEEIKKQDKDRNWISVLEQLAIIESKAEKSNNKWLLVNSIKAQIIVYGEYIQNLQKAESFAMKILNSELVRDRKVEFIIRDVIGRQFVYAKDFENAKRYLDNITLEFDGFALEKIDYLTQYSILNSNYDRKVAIKNLLDASAIINQSNLTYKENVKNLGELVIEYWFNNDYSNMYNAIKEYIDIMNTVNSDDRDDKWKSLFVCLGHCTGYFSSVLKTGKPPRKTSDGDVYVEPQRGMFINDNGNKEFIYTKGKNILIYAHMEIIAEFLGKYNDCESYLRKFVDEYEENDSIRGFIERKLIIYTANSNLEESYNLAIESVENICSMKEMANGKSTFNIVSLLYNDFIIPIMFIIIRKYIVGDPDYKKDAIKLIELLKSQTYIKSDDVNLIESIIQNNIINHNGIVLRIGNEYQFYEKLKVTEYISLFKWCFNNSLLQAASIQNAFINYLENLYAKEGFLFNEVIKGTFLKFWTYAYCKQRDRFSKTDEIDKRFKEYFHDLNKLNLKDLVNFMKSGLE</sequence>
<organism evidence="1 2">
    <name type="scientific">Clostridium sporogenes</name>
    <dbReference type="NCBI Taxonomy" id="1509"/>
    <lineage>
        <taxon>Bacteria</taxon>
        <taxon>Bacillati</taxon>
        <taxon>Bacillota</taxon>
        <taxon>Clostridia</taxon>
        <taxon>Eubacteriales</taxon>
        <taxon>Clostridiaceae</taxon>
        <taxon>Clostridium</taxon>
    </lineage>
</organism>
<dbReference type="InterPro" id="IPR043504">
    <property type="entry name" value="Peptidase_S1_PA_chymotrypsin"/>
</dbReference>
<dbReference type="SUPFAM" id="SSF50494">
    <property type="entry name" value="Trypsin-like serine proteases"/>
    <property type="match status" value="1"/>
</dbReference>